<protein>
    <submittedName>
        <fullName evidence="1">Uncharacterized protein</fullName>
    </submittedName>
</protein>
<name>A0ACC1T897_9APHY</name>
<sequence length="337" mass="37215">MSMTSADLSLDGLHVLYATMSLVFESFFYGIYVVLVPFSTQLLLKRGLGSRSNIFLFTAMFLPFVLSSLYWAVEVAEQAVRIQAFFVHRANRNATNITAYATIFNAVVLFNYIFGDAIVVWRSWVLCRAEYGKLLFIPMVLLVLTTLTVLGTITVKVSTFLVFVNGTPGSVTSVINVLQVSTLAVSFLTNVAATGFISHKAWRHRVFVKEALNKREKTTRVERVFTLLIESGLAYCVSGALVLIFTFVQLPFGTLGDIYAPINAQIAGIYPTIVVVLVGLERTLNDTTFWNVASTQGASIQGNAAVQRGTISFIQFNHDPEIYEAQQGQKSEGDIDV</sequence>
<dbReference type="EMBL" id="JANHOG010000335">
    <property type="protein sequence ID" value="KAJ3555403.1"/>
    <property type="molecule type" value="Genomic_DNA"/>
</dbReference>
<gene>
    <name evidence="1" type="ORF">NM688_g2596</name>
</gene>
<accession>A0ACC1T897</accession>
<evidence type="ECO:0000313" key="1">
    <source>
        <dbReference type="EMBL" id="KAJ3555403.1"/>
    </source>
</evidence>
<keyword evidence="2" id="KW-1185">Reference proteome</keyword>
<evidence type="ECO:0000313" key="2">
    <source>
        <dbReference type="Proteomes" id="UP001148662"/>
    </source>
</evidence>
<dbReference type="Proteomes" id="UP001148662">
    <property type="component" value="Unassembled WGS sequence"/>
</dbReference>
<comment type="caution">
    <text evidence="1">The sequence shown here is derived from an EMBL/GenBank/DDBJ whole genome shotgun (WGS) entry which is preliminary data.</text>
</comment>
<reference evidence="1" key="1">
    <citation type="submission" date="2022-07" db="EMBL/GenBank/DDBJ databases">
        <title>Genome Sequence of Phlebia brevispora.</title>
        <authorList>
            <person name="Buettner E."/>
        </authorList>
    </citation>
    <scope>NUCLEOTIDE SEQUENCE</scope>
    <source>
        <strain evidence="1">MPL23</strain>
    </source>
</reference>
<organism evidence="1 2">
    <name type="scientific">Phlebia brevispora</name>
    <dbReference type="NCBI Taxonomy" id="194682"/>
    <lineage>
        <taxon>Eukaryota</taxon>
        <taxon>Fungi</taxon>
        <taxon>Dikarya</taxon>
        <taxon>Basidiomycota</taxon>
        <taxon>Agaricomycotina</taxon>
        <taxon>Agaricomycetes</taxon>
        <taxon>Polyporales</taxon>
        <taxon>Meruliaceae</taxon>
        <taxon>Phlebia</taxon>
    </lineage>
</organism>
<proteinExistence type="predicted"/>